<dbReference type="RefSeq" id="WP_091383260.1">
    <property type="nucleotide sequence ID" value="NZ_FNDV01000004.1"/>
</dbReference>
<organism evidence="3 4">
    <name type="scientific">Actinokineospora alba</name>
    <dbReference type="NCBI Taxonomy" id="504798"/>
    <lineage>
        <taxon>Bacteria</taxon>
        <taxon>Bacillati</taxon>
        <taxon>Actinomycetota</taxon>
        <taxon>Actinomycetes</taxon>
        <taxon>Pseudonocardiales</taxon>
        <taxon>Pseudonocardiaceae</taxon>
        <taxon>Actinokineospora</taxon>
    </lineage>
</organism>
<dbReference type="AlphaFoldDB" id="A0A1H0VS03"/>
<evidence type="ECO:0000256" key="2">
    <source>
        <dbReference type="SAM" id="SignalP"/>
    </source>
</evidence>
<evidence type="ECO:0000313" key="4">
    <source>
        <dbReference type="Proteomes" id="UP000199651"/>
    </source>
</evidence>
<keyword evidence="2" id="KW-0732">Signal</keyword>
<feature type="region of interest" description="Disordered" evidence="1">
    <location>
        <begin position="28"/>
        <end position="53"/>
    </location>
</feature>
<feature type="signal peptide" evidence="2">
    <location>
        <begin position="1"/>
        <end position="20"/>
    </location>
</feature>
<name>A0A1H0VS03_9PSEU</name>
<accession>A0A1H0VS03</accession>
<dbReference type="OrthoDB" id="3692187at2"/>
<dbReference type="PROSITE" id="PS51257">
    <property type="entry name" value="PROKAR_LIPOPROTEIN"/>
    <property type="match status" value="1"/>
</dbReference>
<dbReference type="EMBL" id="FNJB01000015">
    <property type="protein sequence ID" value="SDP81389.1"/>
    <property type="molecule type" value="Genomic_DNA"/>
</dbReference>
<sequence length="335" mass="34656">MFIKIAAVIAALSLVAGCAADDPHGAVGTLPADPPAPPPAADRHLRPVPMPAGDGIVHVRGETAAQALCHALSPEEWEAALGGPVSRSYGLAPSGEACEVESGVLRVELAMTKHGLATTGTVDEKVAGRPARFASGDGHAVAAVAIVTLGLKSVKEQVESEAAAPVFHASATVRGTEHWGSVMSRLRELVAVIVPRLAAPGPPTPFVEGVQDLPFTPTAPPPGVPLVDLPRPIQSLVLCTAAARLLRKPDSEVRPSATGYCRIGEVTLYVTDFGRPGSKDTPVAGRPAAIDKAKVEVELLRLPNEFSARYIVLQIVGGADVQAFAEQLCPEVLVA</sequence>
<proteinExistence type="predicted"/>
<protein>
    <submittedName>
        <fullName evidence="3">Uncharacterized protein</fullName>
    </submittedName>
</protein>
<reference evidence="4" key="1">
    <citation type="submission" date="2016-10" db="EMBL/GenBank/DDBJ databases">
        <authorList>
            <person name="Varghese N."/>
            <person name="Submissions S."/>
        </authorList>
    </citation>
    <scope>NUCLEOTIDE SEQUENCE [LARGE SCALE GENOMIC DNA]</scope>
    <source>
        <strain evidence="4">IBRC-M 10655</strain>
    </source>
</reference>
<dbReference type="Proteomes" id="UP000199651">
    <property type="component" value="Unassembled WGS sequence"/>
</dbReference>
<feature type="chain" id="PRO_5038750337" evidence="2">
    <location>
        <begin position="21"/>
        <end position="335"/>
    </location>
</feature>
<dbReference type="STRING" id="504798.SAMN05421871_104431"/>
<gene>
    <name evidence="3" type="ORF">SAMN05192558_11580</name>
</gene>
<evidence type="ECO:0000313" key="3">
    <source>
        <dbReference type="EMBL" id="SDP81389.1"/>
    </source>
</evidence>
<evidence type="ECO:0000256" key="1">
    <source>
        <dbReference type="SAM" id="MobiDB-lite"/>
    </source>
</evidence>
<keyword evidence="4" id="KW-1185">Reference proteome</keyword>